<evidence type="ECO:0000313" key="2">
    <source>
        <dbReference type="Proteomes" id="UP001152755"/>
    </source>
</evidence>
<comment type="caution">
    <text evidence="1">The sequence shown here is derived from an EMBL/GenBank/DDBJ whole genome shotgun (WGS) entry which is preliminary data.</text>
</comment>
<dbReference type="Proteomes" id="UP001152755">
    <property type="component" value="Unassembled WGS sequence"/>
</dbReference>
<accession>A0A9X4RCS6</accession>
<evidence type="ECO:0000313" key="1">
    <source>
        <dbReference type="EMBL" id="MDG3013849.1"/>
    </source>
</evidence>
<sequence length="82" mass="8558">MTRREDNAPGGGGGVRWSARAPARALLRAGYATVTFPLRTAAETALSRLDGRAPLRVAYSELLITVDDAGPRGGAPMTNCGM</sequence>
<dbReference type="EMBL" id="JANRHA010000002">
    <property type="protein sequence ID" value="MDG3013849.1"/>
    <property type="molecule type" value="Genomic_DNA"/>
</dbReference>
<name>A0A9X4RCS6_9ACTN</name>
<protein>
    <submittedName>
        <fullName evidence="1">Uncharacterized protein</fullName>
    </submittedName>
</protein>
<gene>
    <name evidence="1" type="ORF">NVS88_04670</name>
</gene>
<reference evidence="1" key="1">
    <citation type="submission" date="2022-08" db="EMBL/GenBank/DDBJ databases">
        <title>Genome analysis of Corynebacteriales strain.</title>
        <authorList>
            <person name="Lee S.D."/>
        </authorList>
    </citation>
    <scope>NUCLEOTIDE SEQUENCE</scope>
    <source>
        <strain evidence="1">D3-21</strain>
    </source>
</reference>
<keyword evidence="2" id="KW-1185">Reference proteome</keyword>
<proteinExistence type="predicted"/>
<organism evidence="1 2">
    <name type="scientific">Speluncibacter jeojiensis</name>
    <dbReference type="NCBI Taxonomy" id="2710754"/>
    <lineage>
        <taxon>Bacteria</taxon>
        <taxon>Bacillati</taxon>
        <taxon>Actinomycetota</taxon>
        <taxon>Actinomycetes</taxon>
        <taxon>Mycobacteriales</taxon>
        <taxon>Speluncibacteraceae</taxon>
        <taxon>Speluncibacter</taxon>
    </lineage>
</organism>
<dbReference type="AlphaFoldDB" id="A0A9X4RCS6"/>